<dbReference type="PIRSF" id="PIRSF006076">
    <property type="entry name" value="OM_assembly_OMP85"/>
    <property type="match status" value="1"/>
</dbReference>
<dbReference type="OrthoDB" id="9803054at2"/>
<dbReference type="GO" id="GO:0051205">
    <property type="term" value="P:protein insertion into membrane"/>
    <property type="evidence" value="ECO:0007669"/>
    <property type="project" value="UniProtKB-UniRule"/>
</dbReference>
<sequence length="772" mass="84116" precursor="true">MAFALRSSVAFACLVLSQWSLAFSIADIRIEGLKRVSSERVFAALPVQAGQTYTASMGAQTIRSLFELGFFRDVTLEQDGNDLVIQVAERPAIARVVFTGNKIIPDEALRDVLRGAGVAEGEVLLQSTLDRLQTQLAREYEGQGRYDATVETRTRALPDNRIGIELDINEGQIATIGRIRFIGVEQVDVDDLRDAMELTEPGAFTFFSKRHRFNRQRLAGDVERIRSVYFDQGFARVDVKSSTVQLDPQSQTVFLTILVDEGRVYTLGDVRVAGELPPGIDNLDGDVSLTVGELYRQRDVSADAEGLKAVLGRSGFTGANVREVPEFDDQAGTVDLTYLVEPGLKTYVRRIEFKGNEVTADPVMRRNLVQLEGAVADTGKIELSRSRLERLGFFSRVSPSLKPVPGSPDQADLEIEVEEQSTGSFSASVGYSQSSGAVFGVELAQDNFLGSGNNVKFGVNKSDAVQQLSFSFFDPFLTVDGVSRGIDAFYRQTDFQEEGSSSYSIDETGVSVNFGYPISEYSRVGFSGGLLMTDLKLGANLAPGGSAAVGQITTFQTDVAGKESFTELQTGIYWQRSTLNRGLLPTDGSYQRVNFDLSIPGSDLQYYTTGYDGERYFNLAPEKAIRVRGRVAFGDGMGDLSTIPFFRNYFAGGQRSVRGYESNSLGPRSDVASGVASDPFGGNLLITGGVDYQLAAPFVDNPRSNRLSVFVDMGQVYDSRENVDLGELRASAGVAFTWITAIGPLSFSYATPLNEKTGDKTETFQFSIGTGL</sequence>
<evidence type="ECO:0000313" key="11">
    <source>
        <dbReference type="EMBL" id="QGG79968.1"/>
    </source>
</evidence>
<dbReference type="InterPro" id="IPR034746">
    <property type="entry name" value="POTRA"/>
</dbReference>
<dbReference type="NCBIfam" id="TIGR03303">
    <property type="entry name" value="OM_YaeT"/>
    <property type="match status" value="1"/>
</dbReference>
<feature type="domain" description="POTRA" evidence="10">
    <location>
        <begin position="91"/>
        <end position="171"/>
    </location>
</feature>
<dbReference type="GO" id="GO:0043165">
    <property type="term" value="P:Gram-negative-bacterium-type cell outer membrane assembly"/>
    <property type="evidence" value="ECO:0007669"/>
    <property type="project" value="UniProtKB-UniRule"/>
</dbReference>
<organism evidence="11 12">
    <name type="scientific">Litorivicinus lipolyticus</name>
    <dbReference type="NCBI Taxonomy" id="418701"/>
    <lineage>
        <taxon>Bacteria</taxon>
        <taxon>Pseudomonadati</taxon>
        <taxon>Pseudomonadota</taxon>
        <taxon>Gammaproteobacteria</taxon>
        <taxon>Oceanospirillales</taxon>
        <taxon>Litorivicinaceae</taxon>
        <taxon>Litorivicinus</taxon>
    </lineage>
</organism>
<dbReference type="HAMAP" id="MF_01430">
    <property type="entry name" value="OM_assembly_BamA"/>
    <property type="match status" value="1"/>
</dbReference>
<evidence type="ECO:0000256" key="2">
    <source>
        <dbReference type="ARBA" id="ARBA00022452"/>
    </source>
</evidence>
<dbReference type="Pfam" id="PF01103">
    <property type="entry name" value="Omp85"/>
    <property type="match status" value="1"/>
</dbReference>
<evidence type="ECO:0000259" key="10">
    <source>
        <dbReference type="PROSITE" id="PS51779"/>
    </source>
</evidence>
<dbReference type="Proteomes" id="UP000388235">
    <property type="component" value="Chromosome"/>
</dbReference>
<keyword evidence="2 8" id="KW-1134">Transmembrane beta strand</keyword>
<proteinExistence type="inferred from homology"/>
<keyword evidence="7 8" id="KW-0998">Cell outer membrane</keyword>
<dbReference type="InterPro" id="IPR010827">
    <property type="entry name" value="BamA/TamA_POTRA"/>
</dbReference>
<dbReference type="InterPro" id="IPR023707">
    <property type="entry name" value="OM_assembly_BamA"/>
</dbReference>
<feature type="signal peptide" evidence="8">
    <location>
        <begin position="1"/>
        <end position="22"/>
    </location>
</feature>
<dbReference type="InterPro" id="IPR039910">
    <property type="entry name" value="D15-like"/>
</dbReference>
<keyword evidence="12" id="KW-1185">Reference proteome</keyword>
<dbReference type="PANTHER" id="PTHR12815">
    <property type="entry name" value="SORTING AND ASSEMBLY MACHINERY SAMM50 PROTEIN FAMILY MEMBER"/>
    <property type="match status" value="1"/>
</dbReference>
<comment type="subunit">
    <text evidence="8">Part of the Bam complex.</text>
</comment>
<feature type="chain" id="PRO_5024517172" description="Outer membrane protein assembly factor BamA" evidence="8">
    <location>
        <begin position="23"/>
        <end position="772"/>
    </location>
</feature>
<keyword evidence="6 8" id="KW-0472">Membrane</keyword>
<reference evidence="11 12" key="1">
    <citation type="submission" date="2019-11" db="EMBL/GenBank/DDBJ databases">
        <authorList>
            <person name="Khan S.A."/>
            <person name="Jeon C.O."/>
            <person name="Chun B.H."/>
        </authorList>
    </citation>
    <scope>NUCLEOTIDE SEQUENCE [LARGE SCALE GENOMIC DNA]</scope>
    <source>
        <strain evidence="11 12">IMCC 1097</strain>
    </source>
</reference>
<evidence type="ECO:0000256" key="7">
    <source>
        <dbReference type="ARBA" id="ARBA00023237"/>
    </source>
</evidence>
<dbReference type="KEGG" id="llp:GH975_04985"/>
<keyword evidence="4 8" id="KW-0732">Signal</keyword>
<dbReference type="Gene3D" id="2.40.160.50">
    <property type="entry name" value="membrane protein fhac: a member of the omp85/tpsb transporter family"/>
    <property type="match status" value="1"/>
</dbReference>
<dbReference type="PROSITE" id="PS51779">
    <property type="entry name" value="POTRA"/>
    <property type="match status" value="4"/>
</dbReference>
<evidence type="ECO:0000256" key="3">
    <source>
        <dbReference type="ARBA" id="ARBA00022692"/>
    </source>
</evidence>
<dbReference type="GO" id="GO:1990063">
    <property type="term" value="C:Bam protein complex"/>
    <property type="evidence" value="ECO:0007669"/>
    <property type="project" value="TreeGrafter"/>
</dbReference>
<name>A0A5Q2Q7K2_9GAMM</name>
<dbReference type="AlphaFoldDB" id="A0A5Q2Q7K2"/>
<dbReference type="Gene3D" id="3.10.20.310">
    <property type="entry name" value="membrane protein fhac"/>
    <property type="match status" value="5"/>
</dbReference>
<accession>A0A5Q2Q7K2</accession>
<feature type="domain" description="POTRA" evidence="10">
    <location>
        <begin position="346"/>
        <end position="420"/>
    </location>
</feature>
<comment type="similarity">
    <text evidence="8">Belongs to the BamA family.</text>
</comment>
<evidence type="ECO:0000256" key="8">
    <source>
        <dbReference type="HAMAP-Rule" id="MF_01430"/>
    </source>
</evidence>
<dbReference type="Pfam" id="PF07244">
    <property type="entry name" value="POTRA"/>
    <property type="match status" value="5"/>
</dbReference>
<feature type="domain" description="POTRA" evidence="10">
    <location>
        <begin position="174"/>
        <end position="262"/>
    </location>
</feature>
<feature type="domain" description="POTRA" evidence="10">
    <location>
        <begin position="23"/>
        <end position="90"/>
    </location>
</feature>
<evidence type="ECO:0000256" key="5">
    <source>
        <dbReference type="ARBA" id="ARBA00022737"/>
    </source>
</evidence>
<dbReference type="InterPro" id="IPR000184">
    <property type="entry name" value="Bac_surfAg_D15"/>
</dbReference>
<dbReference type="PANTHER" id="PTHR12815:SF23">
    <property type="entry name" value="OUTER MEMBRANE PROTEIN ASSEMBLY FACTOR BAMA"/>
    <property type="match status" value="1"/>
</dbReference>
<dbReference type="EMBL" id="CP045871">
    <property type="protein sequence ID" value="QGG79968.1"/>
    <property type="molecule type" value="Genomic_DNA"/>
</dbReference>
<comment type="subcellular location">
    <subcellularLocation>
        <location evidence="8">Cell outer membrane</location>
    </subcellularLocation>
    <subcellularLocation>
        <location evidence="1">Membrane</location>
    </subcellularLocation>
</comment>
<protein>
    <recommendedName>
        <fullName evidence="8 9">Outer membrane protein assembly factor BamA</fullName>
    </recommendedName>
</protein>
<evidence type="ECO:0000256" key="4">
    <source>
        <dbReference type="ARBA" id="ARBA00022729"/>
    </source>
</evidence>
<evidence type="ECO:0000256" key="1">
    <source>
        <dbReference type="ARBA" id="ARBA00004370"/>
    </source>
</evidence>
<gene>
    <name evidence="8 11" type="primary">bamA</name>
    <name evidence="11" type="ORF">GH975_04985</name>
</gene>
<keyword evidence="3 8" id="KW-0812">Transmembrane</keyword>
<evidence type="ECO:0000256" key="6">
    <source>
        <dbReference type="ARBA" id="ARBA00023136"/>
    </source>
</evidence>
<evidence type="ECO:0000313" key="12">
    <source>
        <dbReference type="Proteomes" id="UP000388235"/>
    </source>
</evidence>
<comment type="function">
    <text evidence="8">Part of the outer membrane protein assembly complex, which is involved in assembly and insertion of beta-barrel proteins into the outer membrane.</text>
</comment>
<keyword evidence="5 8" id="KW-0677">Repeat</keyword>
<evidence type="ECO:0000256" key="9">
    <source>
        <dbReference type="NCBIfam" id="TIGR03303"/>
    </source>
</evidence>